<dbReference type="CDD" id="cd03216">
    <property type="entry name" value="ABC_Carb_Monos_I"/>
    <property type="match status" value="1"/>
</dbReference>
<evidence type="ECO:0000256" key="1">
    <source>
        <dbReference type="ARBA" id="ARBA00004202"/>
    </source>
</evidence>
<dbReference type="InterPro" id="IPR017871">
    <property type="entry name" value="ABC_transporter-like_CS"/>
</dbReference>
<dbReference type="PANTHER" id="PTHR43790:SF9">
    <property type="entry name" value="GALACTOFURANOSE TRANSPORTER ATP-BINDING PROTEIN YTFR"/>
    <property type="match status" value="1"/>
</dbReference>
<dbReference type="EMBL" id="AGYH01000018">
    <property type="protein sequence ID" value="ENZ46518.1"/>
    <property type="molecule type" value="Genomic_DNA"/>
</dbReference>
<keyword evidence="5" id="KW-0547">Nucleotide-binding</keyword>
<keyword evidence="7" id="KW-1278">Translocase</keyword>
<dbReference type="SMART" id="SM00382">
    <property type="entry name" value="AAA"/>
    <property type="match status" value="2"/>
</dbReference>
<dbReference type="PROSITE" id="PS00211">
    <property type="entry name" value="ABC_TRANSPORTER_1"/>
    <property type="match status" value="1"/>
</dbReference>
<organism evidence="10 11">
    <name type="scientific">Enterocloster bolteae 90A9</name>
    <dbReference type="NCBI Taxonomy" id="997894"/>
    <lineage>
        <taxon>Bacteria</taxon>
        <taxon>Bacillati</taxon>
        <taxon>Bacillota</taxon>
        <taxon>Clostridia</taxon>
        <taxon>Lachnospirales</taxon>
        <taxon>Lachnospiraceae</taxon>
        <taxon>Enterocloster</taxon>
    </lineage>
</organism>
<dbReference type="GO" id="GO:0005886">
    <property type="term" value="C:plasma membrane"/>
    <property type="evidence" value="ECO:0007669"/>
    <property type="project" value="UniProtKB-SubCell"/>
</dbReference>
<accession>R0BCR9</accession>
<proteinExistence type="predicted"/>
<dbReference type="Pfam" id="PF00005">
    <property type="entry name" value="ABC_tran"/>
    <property type="match status" value="2"/>
</dbReference>
<name>R0BCR9_9FIRM</name>
<dbReference type="GO" id="GO:0016887">
    <property type="term" value="F:ATP hydrolysis activity"/>
    <property type="evidence" value="ECO:0007669"/>
    <property type="project" value="InterPro"/>
</dbReference>
<feature type="domain" description="ABC transporter" evidence="9">
    <location>
        <begin position="257"/>
        <end position="502"/>
    </location>
</feature>
<evidence type="ECO:0000313" key="10">
    <source>
        <dbReference type="EMBL" id="ENZ46518.1"/>
    </source>
</evidence>
<dbReference type="OrthoDB" id="9771863at2"/>
<dbReference type="Proteomes" id="UP000013126">
    <property type="component" value="Unassembled WGS sequence"/>
</dbReference>
<evidence type="ECO:0000256" key="4">
    <source>
        <dbReference type="ARBA" id="ARBA00022737"/>
    </source>
</evidence>
<evidence type="ECO:0000256" key="7">
    <source>
        <dbReference type="ARBA" id="ARBA00022967"/>
    </source>
</evidence>
<dbReference type="GeneID" id="23116216"/>
<protein>
    <recommendedName>
        <fullName evidence="9">ABC transporter domain-containing protein</fullName>
    </recommendedName>
</protein>
<dbReference type="HOGENOM" id="CLU_000604_92_3_9"/>
<dbReference type="InterPro" id="IPR027417">
    <property type="entry name" value="P-loop_NTPase"/>
</dbReference>
<evidence type="ECO:0000256" key="3">
    <source>
        <dbReference type="ARBA" id="ARBA00022475"/>
    </source>
</evidence>
<dbReference type="SUPFAM" id="SSF52540">
    <property type="entry name" value="P-loop containing nucleoside triphosphate hydrolases"/>
    <property type="match status" value="2"/>
</dbReference>
<evidence type="ECO:0000256" key="5">
    <source>
        <dbReference type="ARBA" id="ARBA00022741"/>
    </source>
</evidence>
<comment type="subcellular location">
    <subcellularLocation>
        <location evidence="1">Cell membrane</location>
        <topology evidence="1">Peripheral membrane protein</topology>
    </subcellularLocation>
</comment>
<dbReference type="FunFam" id="3.40.50.300:FF:000127">
    <property type="entry name" value="Ribose import ATP-binding protein RbsA"/>
    <property type="match status" value="1"/>
</dbReference>
<dbReference type="AlphaFoldDB" id="R0BCR9"/>
<reference evidence="10 11" key="1">
    <citation type="submission" date="2013-01" db="EMBL/GenBank/DDBJ databases">
        <title>The Genome Sequence of Clostridium bolteae 90A9.</title>
        <authorList>
            <consortium name="The Broad Institute Genome Sequencing Platform"/>
            <person name="Earl A."/>
            <person name="Ward D."/>
            <person name="Feldgarden M."/>
            <person name="Gevers D."/>
            <person name="Courvalin P."/>
            <person name="Lambert T."/>
            <person name="Walker B."/>
            <person name="Young S.K."/>
            <person name="Zeng Q."/>
            <person name="Gargeya S."/>
            <person name="Fitzgerald M."/>
            <person name="Haas B."/>
            <person name="Abouelleil A."/>
            <person name="Alvarado L."/>
            <person name="Arachchi H.M."/>
            <person name="Berlin A.M."/>
            <person name="Chapman S.B."/>
            <person name="Dewar J."/>
            <person name="Goldberg J."/>
            <person name="Griggs A."/>
            <person name="Gujja S."/>
            <person name="Hansen M."/>
            <person name="Howarth C."/>
            <person name="Imamovic A."/>
            <person name="Larimer J."/>
            <person name="McCowan C."/>
            <person name="Murphy C."/>
            <person name="Neiman D."/>
            <person name="Pearson M."/>
            <person name="Priest M."/>
            <person name="Roberts A."/>
            <person name="Saif S."/>
            <person name="Shea T."/>
            <person name="Sisk P."/>
            <person name="Sykes S."/>
            <person name="Wortman J."/>
            <person name="Nusbaum C."/>
            <person name="Birren B."/>
        </authorList>
    </citation>
    <scope>NUCLEOTIDE SEQUENCE [LARGE SCALE GENOMIC DNA]</scope>
    <source>
        <strain evidence="10 11">90A9</strain>
    </source>
</reference>
<dbReference type="Gene3D" id="3.40.50.300">
    <property type="entry name" value="P-loop containing nucleotide triphosphate hydrolases"/>
    <property type="match status" value="2"/>
</dbReference>
<keyword evidence="8" id="KW-0472">Membrane</keyword>
<evidence type="ECO:0000256" key="2">
    <source>
        <dbReference type="ARBA" id="ARBA00022448"/>
    </source>
</evidence>
<comment type="caution">
    <text evidence="10">The sequence shown here is derived from an EMBL/GenBank/DDBJ whole genome shotgun (WGS) entry which is preliminary data.</text>
</comment>
<keyword evidence="2" id="KW-0813">Transport</keyword>
<keyword evidence="6" id="KW-0067">ATP-binding</keyword>
<dbReference type="CDD" id="cd03215">
    <property type="entry name" value="ABC_Carb_Monos_II"/>
    <property type="match status" value="1"/>
</dbReference>
<dbReference type="InterPro" id="IPR003593">
    <property type="entry name" value="AAA+_ATPase"/>
</dbReference>
<sequence>MGIKEENILDIQGVSKSFPGVKALNKISFTVKKGEVRALSGENGAGKSTLIKILTGVYTSDSGQILFEGKPVGFHSTYDSQNAGIRAVFQELNLIPYLSVAENLVLEDYPMKGIAIDWKAVDGEAARLLDRLGLSMDPHMELSKLGAAAQQMISIAIALRKDCKLMILDEPTSSLDKKEVEILFSIIRKLKDQGVSFLFITHRLEEIFQICDSVTILKDGECVGTYEIGSINQNKLVTLMVGREVEGSIRIPSDKKYSSEDIPLAELEHARSLPRVWDVNLKVYPGEILGVAGLLGSGRSETAQIIAGCRKMDRGVMYLEGKPSSISGPVQARRKKIVFCTENRRVDGIVPNMSVRNNMILCSTDKIARYGFINEKKCRNLVNHYIERFKIKTPSHEQGIKYLSGGNQQKVLLARGLATGPKLVILDEPTRGIDVGAKQEIMSLIREIALKGIGVIFISSDLSEVVSICDRVTVIKEGKTVGELTGGDITQKHIMDLIADSRTQEGETDHE</sequence>
<gene>
    <name evidence="10" type="ORF">HMPREF1085_05107</name>
</gene>
<dbReference type="InterPro" id="IPR050107">
    <property type="entry name" value="ABC_carbohydrate_import_ATPase"/>
</dbReference>
<evidence type="ECO:0000313" key="11">
    <source>
        <dbReference type="Proteomes" id="UP000013126"/>
    </source>
</evidence>
<dbReference type="PATRIC" id="fig|997894.4.peg.5334"/>
<dbReference type="PANTHER" id="PTHR43790">
    <property type="entry name" value="CARBOHYDRATE TRANSPORT ATP-BINDING PROTEIN MG119-RELATED"/>
    <property type="match status" value="1"/>
</dbReference>
<dbReference type="InterPro" id="IPR003439">
    <property type="entry name" value="ABC_transporter-like_ATP-bd"/>
</dbReference>
<keyword evidence="3" id="KW-1003">Cell membrane</keyword>
<dbReference type="RefSeq" id="WP_002577734.1">
    <property type="nucleotide sequence ID" value="NZ_KB851182.1"/>
</dbReference>
<evidence type="ECO:0000256" key="6">
    <source>
        <dbReference type="ARBA" id="ARBA00022840"/>
    </source>
</evidence>
<keyword evidence="4" id="KW-0677">Repeat</keyword>
<evidence type="ECO:0000259" key="9">
    <source>
        <dbReference type="PROSITE" id="PS50893"/>
    </source>
</evidence>
<keyword evidence="11" id="KW-1185">Reference proteome</keyword>
<evidence type="ECO:0000256" key="8">
    <source>
        <dbReference type="ARBA" id="ARBA00023136"/>
    </source>
</evidence>
<dbReference type="PROSITE" id="PS50893">
    <property type="entry name" value="ABC_TRANSPORTER_2"/>
    <property type="match status" value="2"/>
</dbReference>
<dbReference type="GO" id="GO:0005524">
    <property type="term" value="F:ATP binding"/>
    <property type="evidence" value="ECO:0007669"/>
    <property type="project" value="UniProtKB-KW"/>
</dbReference>
<feature type="domain" description="ABC transporter" evidence="9">
    <location>
        <begin position="9"/>
        <end position="244"/>
    </location>
</feature>